<accession>A0A8J6NJK7</accession>
<dbReference type="Proteomes" id="UP000614469">
    <property type="component" value="Unassembled WGS sequence"/>
</dbReference>
<dbReference type="Gene3D" id="3.90.550.10">
    <property type="entry name" value="Spore Coat Polysaccharide Biosynthesis Protein SpsA, Chain A"/>
    <property type="match status" value="1"/>
</dbReference>
<dbReference type="SUPFAM" id="SSF53448">
    <property type="entry name" value="Nucleotide-diphospho-sugar transferases"/>
    <property type="match status" value="1"/>
</dbReference>
<feature type="domain" description="Glycosyltransferase 2-like" evidence="1">
    <location>
        <begin position="17"/>
        <end position="138"/>
    </location>
</feature>
<evidence type="ECO:0000313" key="2">
    <source>
        <dbReference type="EMBL" id="MBC8334066.1"/>
    </source>
</evidence>
<sequence length="272" mass="31145">MKNKPETNLTRGLPLVSIITPSFNQSAYIAATIDSVLSQDYPNIEYIVVDGGSTDGSAEIIEHYADKLAWWVSEKDKGQTDAINKGFARANGEILAWLNSDDTYEPGAISAAVKFLMENPDVGLVYGDCDFIDEKGVKFGKFNAAQTDLEKLKRGYVHIPQQASFWRAELWKKVAPLDDSFYFAMDYDLWTRLAKISELRYLPGENWANFRLHSDAKSIAADKHCWNEMMRVHYREGGSFFSIINAKHIIRKVVAPWWNWRRRRKIKKALAR</sequence>
<dbReference type="PANTHER" id="PTHR22916">
    <property type="entry name" value="GLYCOSYLTRANSFERASE"/>
    <property type="match status" value="1"/>
</dbReference>
<dbReference type="AlphaFoldDB" id="A0A8J6NJK7"/>
<organism evidence="2 3">
    <name type="scientific">Candidatus Desulfolinea nitratireducens</name>
    <dbReference type="NCBI Taxonomy" id="2841698"/>
    <lineage>
        <taxon>Bacteria</taxon>
        <taxon>Bacillati</taxon>
        <taxon>Chloroflexota</taxon>
        <taxon>Anaerolineae</taxon>
        <taxon>Anaerolineales</taxon>
        <taxon>Anaerolineales incertae sedis</taxon>
        <taxon>Candidatus Desulfolinea</taxon>
    </lineage>
</organism>
<evidence type="ECO:0000259" key="1">
    <source>
        <dbReference type="Pfam" id="PF00535"/>
    </source>
</evidence>
<dbReference type="Pfam" id="PF00535">
    <property type="entry name" value="Glycos_transf_2"/>
    <property type="match status" value="1"/>
</dbReference>
<dbReference type="PANTHER" id="PTHR22916:SF65">
    <property type="entry name" value="SLR1065 PROTEIN"/>
    <property type="match status" value="1"/>
</dbReference>
<protein>
    <submittedName>
        <fullName evidence="2">Glycosyltransferase</fullName>
    </submittedName>
</protein>
<dbReference type="InterPro" id="IPR001173">
    <property type="entry name" value="Glyco_trans_2-like"/>
</dbReference>
<dbReference type="EMBL" id="JACNJN010000042">
    <property type="protein sequence ID" value="MBC8334066.1"/>
    <property type="molecule type" value="Genomic_DNA"/>
</dbReference>
<dbReference type="InterPro" id="IPR029044">
    <property type="entry name" value="Nucleotide-diphossugar_trans"/>
</dbReference>
<evidence type="ECO:0000313" key="3">
    <source>
        <dbReference type="Proteomes" id="UP000614469"/>
    </source>
</evidence>
<proteinExistence type="predicted"/>
<gene>
    <name evidence="2" type="ORF">H8E29_02270</name>
</gene>
<name>A0A8J6NJK7_9CHLR</name>
<reference evidence="2 3" key="1">
    <citation type="submission" date="2020-08" db="EMBL/GenBank/DDBJ databases">
        <title>Bridging the membrane lipid divide: bacteria of the FCB group superphylum have the potential to synthesize archaeal ether lipids.</title>
        <authorList>
            <person name="Villanueva L."/>
            <person name="Von Meijenfeldt F.A.B."/>
            <person name="Westbye A.B."/>
            <person name="Yadav S."/>
            <person name="Hopmans E.C."/>
            <person name="Dutilh B.E."/>
            <person name="Sinninghe Damste J.S."/>
        </authorList>
    </citation>
    <scope>NUCLEOTIDE SEQUENCE [LARGE SCALE GENOMIC DNA]</scope>
    <source>
        <strain evidence="2">NIOZ-UU36</strain>
    </source>
</reference>
<comment type="caution">
    <text evidence="2">The sequence shown here is derived from an EMBL/GenBank/DDBJ whole genome shotgun (WGS) entry which is preliminary data.</text>
</comment>
<dbReference type="CDD" id="cd06433">
    <property type="entry name" value="GT_2_WfgS_like"/>
    <property type="match status" value="1"/>
</dbReference>